<dbReference type="EMBL" id="JBHTMC010000026">
    <property type="protein sequence ID" value="MFD1264607.1"/>
    <property type="molecule type" value="Genomic_DNA"/>
</dbReference>
<evidence type="ECO:0000256" key="1">
    <source>
        <dbReference type="SAM" id="Phobius"/>
    </source>
</evidence>
<dbReference type="Proteomes" id="UP001597158">
    <property type="component" value="Unassembled WGS sequence"/>
</dbReference>
<comment type="caution">
    <text evidence="2">The sequence shown here is derived from an EMBL/GenBank/DDBJ whole genome shotgun (WGS) entry which is preliminary data.</text>
</comment>
<evidence type="ECO:0000313" key="2">
    <source>
        <dbReference type="EMBL" id="MFD1264607.1"/>
    </source>
</evidence>
<evidence type="ECO:0000313" key="3">
    <source>
        <dbReference type="Proteomes" id="UP001597158"/>
    </source>
</evidence>
<organism evidence="2 3">
    <name type="scientific">Thauera mechernichensis</name>
    <dbReference type="NCBI Taxonomy" id="82788"/>
    <lineage>
        <taxon>Bacteria</taxon>
        <taxon>Pseudomonadati</taxon>
        <taxon>Pseudomonadota</taxon>
        <taxon>Betaproteobacteria</taxon>
        <taxon>Rhodocyclales</taxon>
        <taxon>Zoogloeaceae</taxon>
        <taxon>Thauera</taxon>
    </lineage>
</organism>
<accession>A0ABW3WI33</accession>
<keyword evidence="3" id="KW-1185">Reference proteome</keyword>
<keyword evidence="1" id="KW-1133">Transmembrane helix</keyword>
<name>A0ABW3WI33_9RHOO</name>
<gene>
    <name evidence="2" type="ORF">ACFQ4M_13565</name>
</gene>
<dbReference type="RefSeq" id="WP_277832299.1">
    <property type="nucleotide sequence ID" value="NZ_JARQZE010000004.1"/>
</dbReference>
<keyword evidence="1" id="KW-0812">Transmembrane</keyword>
<reference evidence="3" key="1">
    <citation type="journal article" date="2019" name="Int. J. Syst. Evol. Microbiol.">
        <title>The Global Catalogue of Microorganisms (GCM) 10K type strain sequencing project: providing services to taxonomists for standard genome sequencing and annotation.</title>
        <authorList>
            <consortium name="The Broad Institute Genomics Platform"/>
            <consortium name="The Broad Institute Genome Sequencing Center for Infectious Disease"/>
            <person name="Wu L."/>
            <person name="Ma J."/>
        </authorList>
    </citation>
    <scope>NUCLEOTIDE SEQUENCE [LARGE SCALE GENOMIC DNA]</scope>
    <source>
        <strain evidence="3">CCUG 48884</strain>
    </source>
</reference>
<feature type="transmembrane region" description="Helical" evidence="1">
    <location>
        <begin position="6"/>
        <end position="25"/>
    </location>
</feature>
<proteinExistence type="predicted"/>
<keyword evidence="1" id="KW-0472">Membrane</keyword>
<protein>
    <submittedName>
        <fullName evidence="2">Uncharacterized protein</fullName>
    </submittedName>
</protein>
<sequence>MSDFPLPVLFIMAVFFSMWMIMRVFHKHEKAKRALPALDVYLQAHGQAEPSCHACGAVELKEEGLSHGKDSQRFVSCAKCKALLYRFERPQAAEEAVPVDAHWRPLDSAERRE</sequence>